<dbReference type="GO" id="GO:0000287">
    <property type="term" value="F:magnesium ion binding"/>
    <property type="evidence" value="ECO:0007669"/>
    <property type="project" value="InterPro"/>
</dbReference>
<proteinExistence type="predicted"/>
<organism evidence="1 2">
    <name type="scientific">Pedococcus bigeumensis</name>
    <dbReference type="NCBI Taxonomy" id="433644"/>
    <lineage>
        <taxon>Bacteria</taxon>
        <taxon>Bacillati</taxon>
        <taxon>Actinomycetota</taxon>
        <taxon>Actinomycetes</taxon>
        <taxon>Micrococcales</taxon>
        <taxon>Intrasporangiaceae</taxon>
        <taxon>Pedococcus</taxon>
    </lineage>
</organism>
<evidence type="ECO:0000313" key="2">
    <source>
        <dbReference type="Proteomes" id="UP000317722"/>
    </source>
</evidence>
<evidence type="ECO:0008006" key="3">
    <source>
        <dbReference type="Google" id="ProtNLM"/>
    </source>
</evidence>
<dbReference type="EMBL" id="RCZM01000002">
    <property type="protein sequence ID" value="TPG18179.1"/>
    <property type="molecule type" value="Genomic_DNA"/>
</dbReference>
<dbReference type="SUPFAM" id="SSF56214">
    <property type="entry name" value="4'-phosphopantetheinyl transferase"/>
    <property type="match status" value="1"/>
</dbReference>
<dbReference type="AlphaFoldDB" id="A0A502D1C1"/>
<dbReference type="RefSeq" id="WP_140738275.1">
    <property type="nucleotide sequence ID" value="NZ_RCZM01000002.1"/>
</dbReference>
<gene>
    <name evidence="1" type="ORF">EAH86_07255</name>
</gene>
<accession>A0A502D1C1</accession>
<dbReference type="InterPro" id="IPR037143">
    <property type="entry name" value="4-PPantetheinyl_Trfase_dom_sf"/>
</dbReference>
<keyword evidence="2" id="KW-1185">Reference proteome</keyword>
<evidence type="ECO:0000313" key="1">
    <source>
        <dbReference type="EMBL" id="TPG18179.1"/>
    </source>
</evidence>
<dbReference type="Proteomes" id="UP000317722">
    <property type="component" value="Unassembled WGS sequence"/>
</dbReference>
<name>A0A502D1C1_9MICO</name>
<dbReference type="Gene3D" id="3.90.470.20">
    <property type="entry name" value="4'-phosphopantetheinyl transferase domain"/>
    <property type="match status" value="1"/>
</dbReference>
<dbReference type="GO" id="GO:0008897">
    <property type="term" value="F:holo-[acyl-carrier-protein] synthase activity"/>
    <property type="evidence" value="ECO:0007669"/>
    <property type="project" value="InterPro"/>
</dbReference>
<sequence>MRTLTPTNPPRPPLFACLPSREVLDHVASVLDPDSMLSGRELARAEALISPNSRRDFVAARVLTRLLLRRWHDPGAALTSIADIVLAQTCTECGGPHGRPADVFGLGVSWAHAGGFVAAAVGRGPVGVDVEPAAPDGAAARAGRRADGRTDGRAVVLGRPTSVRAWVRGEAILKWGHGTLDDALGWLPELDGRLATRGQQYVMDDEGRPRRTRRRVPAPSGLVLTDAPTALDGAVCSVAAGQAAGWVNPAR</sequence>
<comment type="caution">
    <text evidence="1">The sequence shown here is derived from an EMBL/GenBank/DDBJ whole genome shotgun (WGS) entry which is preliminary data.</text>
</comment>
<dbReference type="OrthoDB" id="190168at2"/>
<reference evidence="1 2" key="1">
    <citation type="journal article" date="2019" name="Environ. Microbiol.">
        <title>Species interactions and distinct microbial communities in high Arctic permafrost affected cryosols are associated with the CH4 and CO2 gas fluxes.</title>
        <authorList>
            <person name="Altshuler I."/>
            <person name="Hamel J."/>
            <person name="Turney S."/>
            <person name="Magnuson E."/>
            <person name="Levesque R."/>
            <person name="Greer C."/>
            <person name="Whyte L.G."/>
        </authorList>
    </citation>
    <scope>NUCLEOTIDE SEQUENCE [LARGE SCALE GENOMIC DNA]</scope>
    <source>
        <strain evidence="1 2">S9.3A</strain>
    </source>
</reference>
<protein>
    <recommendedName>
        <fullName evidence="3">4'-phosphopantetheinyl transferase</fullName>
    </recommendedName>
</protein>